<evidence type="ECO:0000256" key="1">
    <source>
        <dbReference type="SAM" id="MobiDB-lite"/>
    </source>
</evidence>
<evidence type="ECO:0008006" key="5">
    <source>
        <dbReference type="Google" id="ProtNLM"/>
    </source>
</evidence>
<dbReference type="PROSITE" id="PS51318">
    <property type="entry name" value="TAT"/>
    <property type="match status" value="1"/>
</dbReference>
<dbReference type="RefSeq" id="WP_226727155.1">
    <property type="nucleotide sequence ID" value="NZ_JAJAUY010000039.1"/>
</dbReference>
<feature type="signal peptide" evidence="2">
    <location>
        <begin position="1"/>
        <end position="32"/>
    </location>
</feature>
<evidence type="ECO:0000313" key="4">
    <source>
        <dbReference type="Proteomes" id="UP001199054"/>
    </source>
</evidence>
<organism evidence="3 4">
    <name type="scientific">Streptomyces antimicrobicus</name>
    <dbReference type="NCBI Taxonomy" id="2883108"/>
    <lineage>
        <taxon>Bacteria</taxon>
        <taxon>Bacillati</taxon>
        <taxon>Actinomycetota</taxon>
        <taxon>Actinomycetes</taxon>
        <taxon>Kitasatosporales</taxon>
        <taxon>Streptomycetaceae</taxon>
        <taxon>Streptomyces</taxon>
    </lineage>
</organism>
<feature type="region of interest" description="Disordered" evidence="1">
    <location>
        <begin position="31"/>
        <end position="60"/>
    </location>
</feature>
<accession>A0ABS8B6N3</accession>
<name>A0ABS8B6N3_9ACTN</name>
<evidence type="ECO:0000256" key="2">
    <source>
        <dbReference type="SAM" id="SignalP"/>
    </source>
</evidence>
<feature type="chain" id="PRO_5046112111" description="Lipoprotein" evidence="2">
    <location>
        <begin position="33"/>
        <end position="243"/>
    </location>
</feature>
<dbReference type="EMBL" id="JAJAUY010000039">
    <property type="protein sequence ID" value="MCB5180273.1"/>
    <property type="molecule type" value="Genomic_DNA"/>
</dbReference>
<reference evidence="3 4" key="1">
    <citation type="submission" date="2021-10" db="EMBL/GenBank/DDBJ databases">
        <title>Streptomyces sp. strain SMC 277, a novel streptomycete isolated from soil.</title>
        <authorList>
            <person name="Chanama M."/>
        </authorList>
    </citation>
    <scope>NUCLEOTIDE SEQUENCE [LARGE SCALE GENOMIC DNA]</scope>
    <source>
        <strain evidence="3 4">SMC 277</strain>
    </source>
</reference>
<feature type="compositionally biased region" description="Low complexity" evidence="1">
    <location>
        <begin position="44"/>
        <end position="60"/>
    </location>
</feature>
<protein>
    <recommendedName>
        <fullName evidence="5">Lipoprotein</fullName>
    </recommendedName>
</protein>
<proteinExistence type="predicted"/>
<dbReference type="Proteomes" id="UP001199054">
    <property type="component" value="Unassembled WGS sequence"/>
</dbReference>
<keyword evidence="4" id="KW-1185">Reference proteome</keyword>
<sequence length="243" mass="25443">MRAPRRTALLRVTALTGAAAVALALPAGAASADDLPPAPPRPQALPAQPAAAPGPAAPAAPAGQRVYVTTVRLADGSVAKVYKRGPGRFEADVHAGSTRLDTLVTRGGKPAHGQHNGLHVVLQPNGTVTSWVEGARPRPEPRAERSVRVDLPGGRIGKLVDGPKGKRVEISTFDGKRVATVDRKHPSVFDDGWTYKLVQDGSRVKFVVIDGRGGGDSWVYDFAGRLVEQYTAETAPQAPGAKP</sequence>
<keyword evidence="2" id="KW-0732">Signal</keyword>
<comment type="caution">
    <text evidence="3">The sequence shown here is derived from an EMBL/GenBank/DDBJ whole genome shotgun (WGS) entry which is preliminary data.</text>
</comment>
<evidence type="ECO:0000313" key="3">
    <source>
        <dbReference type="EMBL" id="MCB5180273.1"/>
    </source>
</evidence>
<dbReference type="InterPro" id="IPR006311">
    <property type="entry name" value="TAT_signal"/>
</dbReference>
<gene>
    <name evidence="3" type="ORF">LG632_12890</name>
</gene>